<protein>
    <recommendedName>
        <fullName evidence="3">Lipoprotein</fullName>
    </recommendedName>
</protein>
<organism evidence="1 2">
    <name type="scientific">Parafilimonas terrae</name>
    <dbReference type="NCBI Taxonomy" id="1465490"/>
    <lineage>
        <taxon>Bacteria</taxon>
        <taxon>Pseudomonadati</taxon>
        <taxon>Bacteroidota</taxon>
        <taxon>Chitinophagia</taxon>
        <taxon>Chitinophagales</taxon>
        <taxon>Chitinophagaceae</taxon>
        <taxon>Parafilimonas</taxon>
    </lineage>
</organism>
<dbReference type="AlphaFoldDB" id="A0A1I5XN19"/>
<dbReference type="EMBL" id="FOXQ01000009">
    <property type="protein sequence ID" value="SFQ33372.1"/>
    <property type="molecule type" value="Genomic_DNA"/>
</dbReference>
<dbReference type="STRING" id="1465490.SAMN05444277_10961"/>
<evidence type="ECO:0000313" key="1">
    <source>
        <dbReference type="EMBL" id="SFQ33372.1"/>
    </source>
</evidence>
<reference evidence="1 2" key="1">
    <citation type="submission" date="2016-10" db="EMBL/GenBank/DDBJ databases">
        <authorList>
            <person name="de Groot N.N."/>
        </authorList>
    </citation>
    <scope>NUCLEOTIDE SEQUENCE [LARGE SCALE GENOMIC DNA]</scope>
    <source>
        <strain evidence="1 2">DSM 28286</strain>
    </source>
</reference>
<dbReference type="RefSeq" id="WP_090659958.1">
    <property type="nucleotide sequence ID" value="NZ_FOXQ01000009.1"/>
</dbReference>
<dbReference type="PROSITE" id="PS51257">
    <property type="entry name" value="PROKAR_LIPOPROTEIN"/>
    <property type="match status" value="1"/>
</dbReference>
<sequence>MKTKLAIFLITIVAVCACSKKEPLAKHEYISFYYEQTMCSDPWETSNDDSITLENAAGYLNARDLYVGGLSIEQSDNPGVVCAACGCKTGKTIYVTTLNSNSIKNSFIEIGFKQK</sequence>
<proteinExistence type="predicted"/>
<evidence type="ECO:0008006" key="3">
    <source>
        <dbReference type="Google" id="ProtNLM"/>
    </source>
</evidence>
<gene>
    <name evidence="1" type="ORF">SAMN05444277_10961</name>
</gene>
<evidence type="ECO:0000313" key="2">
    <source>
        <dbReference type="Proteomes" id="UP000199031"/>
    </source>
</evidence>
<dbReference type="OrthoDB" id="1447715at2"/>
<name>A0A1I5XN19_9BACT</name>
<accession>A0A1I5XN19</accession>
<keyword evidence="2" id="KW-1185">Reference proteome</keyword>
<dbReference type="Proteomes" id="UP000199031">
    <property type="component" value="Unassembled WGS sequence"/>
</dbReference>